<gene>
    <name evidence="4" type="ordered locus">BN6_39590</name>
</gene>
<dbReference type="PROSITE" id="PS50222">
    <property type="entry name" value="EF_HAND_2"/>
    <property type="match status" value="3"/>
</dbReference>
<evidence type="ECO:0000259" key="3">
    <source>
        <dbReference type="PROSITE" id="PS50222"/>
    </source>
</evidence>
<evidence type="ECO:0000313" key="5">
    <source>
        <dbReference type="Proteomes" id="UP000006281"/>
    </source>
</evidence>
<dbReference type="STRING" id="1179773.BN6_39590"/>
<dbReference type="PANTHER" id="PTHR10827">
    <property type="entry name" value="RETICULOCALBIN"/>
    <property type="match status" value="1"/>
</dbReference>
<evidence type="ECO:0000313" key="4">
    <source>
        <dbReference type="EMBL" id="CCH31247.1"/>
    </source>
</evidence>
<dbReference type="SMART" id="SM00054">
    <property type="entry name" value="EFh"/>
    <property type="match status" value="4"/>
</dbReference>
<keyword evidence="5" id="KW-1185">Reference proteome</keyword>
<dbReference type="RefSeq" id="WP_015101359.1">
    <property type="nucleotide sequence ID" value="NC_019673.1"/>
</dbReference>
<dbReference type="OrthoDB" id="7356823at2"/>
<dbReference type="CDD" id="cd00051">
    <property type="entry name" value="EFh"/>
    <property type="match status" value="1"/>
</dbReference>
<dbReference type="PANTHER" id="PTHR10827:SF98">
    <property type="entry name" value="45 KDA CALCIUM-BINDING PROTEIN"/>
    <property type="match status" value="1"/>
</dbReference>
<dbReference type="Proteomes" id="UP000006281">
    <property type="component" value="Chromosome"/>
</dbReference>
<dbReference type="KEGG" id="sesp:BN6_39590"/>
<dbReference type="EMBL" id="HE804045">
    <property type="protein sequence ID" value="CCH31247.1"/>
    <property type="molecule type" value="Genomic_DNA"/>
</dbReference>
<dbReference type="HOGENOM" id="CLU_096804_0_0_11"/>
<feature type="domain" description="EF-hand" evidence="3">
    <location>
        <begin position="135"/>
        <end position="170"/>
    </location>
</feature>
<feature type="domain" description="EF-hand" evidence="3">
    <location>
        <begin position="58"/>
        <end position="93"/>
    </location>
</feature>
<organism evidence="4 5">
    <name type="scientific">Saccharothrix espanaensis (strain ATCC 51144 / DSM 44229 / JCM 9112 / NBRC 15066 / NRRL 15764)</name>
    <dbReference type="NCBI Taxonomy" id="1179773"/>
    <lineage>
        <taxon>Bacteria</taxon>
        <taxon>Bacillati</taxon>
        <taxon>Actinomycetota</taxon>
        <taxon>Actinomycetes</taxon>
        <taxon>Pseudonocardiales</taxon>
        <taxon>Pseudonocardiaceae</taxon>
        <taxon>Saccharothrix</taxon>
    </lineage>
</organism>
<keyword evidence="2" id="KW-0677">Repeat</keyword>
<dbReference type="eggNOG" id="COG5126">
    <property type="taxonomic scope" value="Bacteria"/>
</dbReference>
<reference evidence="4 5" key="1">
    <citation type="journal article" date="2012" name="BMC Genomics">
        <title>Complete genome sequence of Saccharothrix espanaensis DSM 44229T and comparison to the other completely sequenced Pseudonocardiaceae.</title>
        <authorList>
            <person name="Strobel T."/>
            <person name="Al-Dilaimi A."/>
            <person name="Blom J."/>
            <person name="Gessner A."/>
            <person name="Kalinowski J."/>
            <person name="Luzhetska M."/>
            <person name="Puhler A."/>
            <person name="Szczepanowski R."/>
            <person name="Bechthold A."/>
            <person name="Ruckert C."/>
        </authorList>
    </citation>
    <scope>NUCLEOTIDE SEQUENCE [LARGE SCALE GENOMIC DNA]</scope>
    <source>
        <strain evidence="5">ATCC 51144 / DSM 44229 / JCM 9112 / NBRC 15066 / NRRL 15764</strain>
    </source>
</reference>
<dbReference type="SUPFAM" id="SSF47473">
    <property type="entry name" value="EF-hand"/>
    <property type="match status" value="1"/>
</dbReference>
<accession>K0K121</accession>
<dbReference type="BioCyc" id="SESP1179773:BN6_RS19155-MONOMER"/>
<dbReference type="AlphaFoldDB" id="K0K121"/>
<dbReference type="InterPro" id="IPR002048">
    <property type="entry name" value="EF_hand_dom"/>
</dbReference>
<dbReference type="Pfam" id="PF13202">
    <property type="entry name" value="EF-hand_5"/>
    <property type="match status" value="1"/>
</dbReference>
<feature type="domain" description="EF-hand" evidence="3">
    <location>
        <begin position="7"/>
        <end position="42"/>
    </location>
</feature>
<protein>
    <recommendedName>
        <fullName evidence="3">EF-hand domain-containing protein</fullName>
    </recommendedName>
</protein>
<dbReference type="InterPro" id="IPR018247">
    <property type="entry name" value="EF_Hand_1_Ca_BS"/>
</dbReference>
<name>K0K121_SACES</name>
<proteinExistence type="predicted"/>
<dbReference type="PATRIC" id="fig|1179773.3.peg.3962"/>
<evidence type="ECO:0000256" key="1">
    <source>
        <dbReference type="ARBA" id="ARBA00022723"/>
    </source>
</evidence>
<dbReference type="Gene3D" id="1.10.238.10">
    <property type="entry name" value="EF-hand"/>
    <property type="match status" value="1"/>
</dbReference>
<dbReference type="Pfam" id="PF13499">
    <property type="entry name" value="EF-hand_7"/>
    <property type="match status" value="1"/>
</dbReference>
<evidence type="ECO:0000256" key="2">
    <source>
        <dbReference type="ARBA" id="ARBA00022737"/>
    </source>
</evidence>
<dbReference type="InterPro" id="IPR011992">
    <property type="entry name" value="EF-hand-dom_pair"/>
</dbReference>
<sequence length="182" mass="19422">MTSGSVIQDDNLGKIFDVLDVTGDDVLSADDFTVLAEQVAARLLPGAEEERSKGVTAAFGEWWAQVERDADLDGDGRVSRAEFVAATERGLLGNPDYLEEAVSSVARAVFEVLDRDGDGRIARGEYLDLYAAIDVDTDIAVTAFERIDANGDGVIDFTEFRAAIQELFSTADPAVPGAAMLG</sequence>
<keyword evidence="1" id="KW-0479">Metal-binding</keyword>
<dbReference type="PROSITE" id="PS00018">
    <property type="entry name" value="EF_HAND_1"/>
    <property type="match status" value="2"/>
</dbReference>
<dbReference type="GO" id="GO:0005509">
    <property type="term" value="F:calcium ion binding"/>
    <property type="evidence" value="ECO:0007669"/>
    <property type="project" value="InterPro"/>
</dbReference>